<sequence length="470" mass="50771">MDFIVVLAEALSKFGAPSHRIEGQLAAVCKILGLQSTFVHLPTVIICEFGDRAGPLTDHRRCHVVDRRGQLSLGALHEVHQTYRMVVHDEISAKQALIRLRSLMEAKPIYNIYWRGAFAVLLAMVICPLAFGGSIIDLWVAGAGAFLLFIVQNGVSSRYGTFYANVWNIIVTCTISFVARALSNIRDEMFCWTSISSAGIVGILPGFLILSSALELGTKNIVTGSMHMIYALICTLFLGFGLQFGSDLYLFLVPGAHIKTADAIASSASTMSYTGTYVMDGTLPNGRTLTGTFTFMNSTALTMSDIVNGCHRPPSFPWYQQPAPWQTEFILVPAFAILLSLANMQPYWTLDFAVMIFIAICSYIANKIASHLIFGHSDIVASVGAFVVGIMGNIYSRVFGGTAFTVMVPGVLFLVPSGLSQAGGIDAEGHGVALGYAMLQVTVGISVGLFMSSAIVYLFGKRKNGAVFTF</sequence>
<evidence type="ECO:0000313" key="5">
    <source>
        <dbReference type="Proteomes" id="UP000076727"/>
    </source>
</evidence>
<name>A0A165QQQ0_9APHY</name>
<feature type="transmembrane region" description="Helical" evidence="2">
    <location>
        <begin position="348"/>
        <end position="365"/>
    </location>
</feature>
<dbReference type="InterPro" id="IPR010619">
    <property type="entry name" value="ThrE-like_N"/>
</dbReference>
<dbReference type="PANTHER" id="PTHR31082:SF4">
    <property type="entry name" value="PHEROMONE-REGULATED MEMBRANE PROTEIN 10"/>
    <property type="match status" value="1"/>
</dbReference>
<dbReference type="Proteomes" id="UP000076727">
    <property type="component" value="Unassembled WGS sequence"/>
</dbReference>
<gene>
    <name evidence="4" type="ORF">DAEQUDRAFT_709535</name>
</gene>
<keyword evidence="2" id="KW-1133">Transmembrane helix</keyword>
<dbReference type="AlphaFoldDB" id="A0A165QQQ0"/>
<evidence type="ECO:0000256" key="2">
    <source>
        <dbReference type="SAM" id="Phobius"/>
    </source>
</evidence>
<evidence type="ECO:0000256" key="1">
    <source>
        <dbReference type="ARBA" id="ARBA00034125"/>
    </source>
</evidence>
<feature type="transmembrane region" description="Helical" evidence="2">
    <location>
        <begin position="436"/>
        <end position="460"/>
    </location>
</feature>
<evidence type="ECO:0000259" key="3">
    <source>
        <dbReference type="Pfam" id="PF06738"/>
    </source>
</evidence>
<keyword evidence="2" id="KW-0472">Membrane</keyword>
<feature type="transmembrane region" description="Helical" evidence="2">
    <location>
        <begin position="162"/>
        <end position="183"/>
    </location>
</feature>
<feature type="transmembrane region" description="Helical" evidence="2">
    <location>
        <begin position="195"/>
        <end position="216"/>
    </location>
</feature>
<keyword evidence="5" id="KW-1185">Reference proteome</keyword>
<evidence type="ECO:0000313" key="4">
    <source>
        <dbReference type="EMBL" id="KZT69796.1"/>
    </source>
</evidence>
<feature type="transmembrane region" description="Helical" evidence="2">
    <location>
        <begin position="323"/>
        <end position="341"/>
    </location>
</feature>
<dbReference type="STRING" id="1314783.A0A165QQQ0"/>
<dbReference type="Pfam" id="PF06738">
    <property type="entry name" value="ThrE"/>
    <property type="match status" value="1"/>
</dbReference>
<proteinExistence type="inferred from homology"/>
<feature type="transmembrane region" description="Helical" evidence="2">
    <location>
        <begin position="398"/>
        <end position="416"/>
    </location>
</feature>
<accession>A0A165QQQ0</accession>
<dbReference type="InterPro" id="IPR051361">
    <property type="entry name" value="ThrE/Ser_Exporter"/>
</dbReference>
<protein>
    <recommendedName>
        <fullName evidence="3">Threonine/serine exporter-like N-terminal domain-containing protein</fullName>
    </recommendedName>
</protein>
<dbReference type="PANTHER" id="PTHR31082">
    <property type="entry name" value="PHEROMONE-REGULATED MEMBRANE PROTEIN 10"/>
    <property type="match status" value="1"/>
</dbReference>
<dbReference type="OrthoDB" id="413008at2759"/>
<feature type="transmembrane region" description="Helical" evidence="2">
    <location>
        <begin position="112"/>
        <end position="132"/>
    </location>
</feature>
<reference evidence="4 5" key="1">
    <citation type="journal article" date="2016" name="Mol. Biol. Evol.">
        <title>Comparative Genomics of Early-Diverging Mushroom-Forming Fungi Provides Insights into the Origins of Lignocellulose Decay Capabilities.</title>
        <authorList>
            <person name="Nagy L.G."/>
            <person name="Riley R."/>
            <person name="Tritt A."/>
            <person name="Adam C."/>
            <person name="Daum C."/>
            <person name="Floudas D."/>
            <person name="Sun H."/>
            <person name="Yadav J.S."/>
            <person name="Pangilinan J."/>
            <person name="Larsson K.H."/>
            <person name="Matsuura K."/>
            <person name="Barry K."/>
            <person name="Labutti K."/>
            <person name="Kuo R."/>
            <person name="Ohm R.A."/>
            <person name="Bhattacharya S.S."/>
            <person name="Shirouzu T."/>
            <person name="Yoshinaga Y."/>
            <person name="Martin F.M."/>
            <person name="Grigoriev I.V."/>
            <person name="Hibbett D.S."/>
        </authorList>
    </citation>
    <scope>NUCLEOTIDE SEQUENCE [LARGE SCALE GENOMIC DNA]</scope>
    <source>
        <strain evidence="4 5">L-15889</strain>
    </source>
</reference>
<dbReference type="EMBL" id="KV429055">
    <property type="protein sequence ID" value="KZT69796.1"/>
    <property type="molecule type" value="Genomic_DNA"/>
</dbReference>
<feature type="transmembrane region" description="Helical" evidence="2">
    <location>
        <begin position="228"/>
        <end position="245"/>
    </location>
</feature>
<comment type="similarity">
    <text evidence="1">Belongs to the ThrE exporter (TC 2.A.79) family.</text>
</comment>
<dbReference type="GO" id="GO:0022857">
    <property type="term" value="F:transmembrane transporter activity"/>
    <property type="evidence" value="ECO:0007669"/>
    <property type="project" value="InterPro"/>
</dbReference>
<organism evidence="4 5">
    <name type="scientific">Daedalea quercina L-15889</name>
    <dbReference type="NCBI Taxonomy" id="1314783"/>
    <lineage>
        <taxon>Eukaryota</taxon>
        <taxon>Fungi</taxon>
        <taxon>Dikarya</taxon>
        <taxon>Basidiomycota</taxon>
        <taxon>Agaricomycotina</taxon>
        <taxon>Agaricomycetes</taxon>
        <taxon>Polyporales</taxon>
        <taxon>Fomitopsis</taxon>
    </lineage>
</organism>
<keyword evidence="2" id="KW-0812">Transmembrane</keyword>
<feature type="domain" description="Threonine/serine exporter-like N-terminal" evidence="3">
    <location>
        <begin position="2"/>
        <end position="248"/>
    </location>
</feature>